<gene>
    <name evidence="1" type="ORF">GALMADRAFT_137484</name>
</gene>
<dbReference type="EMBL" id="KL142373">
    <property type="protein sequence ID" value="KDR79705.1"/>
    <property type="molecule type" value="Genomic_DNA"/>
</dbReference>
<protein>
    <submittedName>
        <fullName evidence="1">Uncharacterized protein</fullName>
    </submittedName>
</protein>
<reference evidence="2" key="1">
    <citation type="journal article" date="2014" name="Proc. Natl. Acad. Sci. U.S.A.">
        <title>Extensive sampling of basidiomycete genomes demonstrates inadequacy of the white-rot/brown-rot paradigm for wood decay fungi.</title>
        <authorList>
            <person name="Riley R."/>
            <person name="Salamov A.A."/>
            <person name="Brown D.W."/>
            <person name="Nagy L.G."/>
            <person name="Floudas D."/>
            <person name="Held B.W."/>
            <person name="Levasseur A."/>
            <person name="Lombard V."/>
            <person name="Morin E."/>
            <person name="Otillar R."/>
            <person name="Lindquist E.A."/>
            <person name="Sun H."/>
            <person name="LaButti K.M."/>
            <person name="Schmutz J."/>
            <person name="Jabbour D."/>
            <person name="Luo H."/>
            <person name="Baker S.E."/>
            <person name="Pisabarro A.G."/>
            <person name="Walton J.D."/>
            <person name="Blanchette R.A."/>
            <person name="Henrissat B."/>
            <person name="Martin F."/>
            <person name="Cullen D."/>
            <person name="Hibbett D.S."/>
            <person name="Grigoriev I.V."/>
        </authorList>
    </citation>
    <scope>NUCLEOTIDE SEQUENCE [LARGE SCALE GENOMIC DNA]</scope>
    <source>
        <strain evidence="2">CBS 339.88</strain>
    </source>
</reference>
<accession>A0A067T915</accession>
<evidence type="ECO:0000313" key="2">
    <source>
        <dbReference type="Proteomes" id="UP000027222"/>
    </source>
</evidence>
<evidence type="ECO:0000313" key="1">
    <source>
        <dbReference type="EMBL" id="KDR79705.1"/>
    </source>
</evidence>
<keyword evidence="2" id="KW-1185">Reference proteome</keyword>
<sequence>MAGSDWPKPVFSRHGTARSTQFYLGTRRPCIESAATSLFPCYAQMVPFATPPNSRQLPFEQEKILEKRAKEETAAHKVRFPDYRFPPVRNKTKLPPRQRLGLPQREVKEGWPTTAEEEQRCDDICPHSRGQNSDFDRLVSLHEVVHSPKPVGTLTANATEASFSELAGGAGSFLRLHC</sequence>
<dbReference type="Proteomes" id="UP000027222">
    <property type="component" value="Unassembled WGS sequence"/>
</dbReference>
<proteinExistence type="predicted"/>
<dbReference type="HOGENOM" id="CLU_1510727_0_0_1"/>
<dbReference type="AlphaFoldDB" id="A0A067T915"/>
<name>A0A067T915_GALM3</name>
<organism evidence="1 2">
    <name type="scientific">Galerina marginata (strain CBS 339.88)</name>
    <dbReference type="NCBI Taxonomy" id="685588"/>
    <lineage>
        <taxon>Eukaryota</taxon>
        <taxon>Fungi</taxon>
        <taxon>Dikarya</taxon>
        <taxon>Basidiomycota</taxon>
        <taxon>Agaricomycotina</taxon>
        <taxon>Agaricomycetes</taxon>
        <taxon>Agaricomycetidae</taxon>
        <taxon>Agaricales</taxon>
        <taxon>Agaricineae</taxon>
        <taxon>Strophariaceae</taxon>
        <taxon>Galerina</taxon>
    </lineage>
</organism>